<dbReference type="InterPro" id="IPR013094">
    <property type="entry name" value="AB_hydrolase_3"/>
</dbReference>
<feature type="active site" evidence="3">
    <location>
        <position position="381"/>
    </location>
</feature>
<keyword evidence="4" id="KW-0812">Transmembrane</keyword>
<keyword evidence="4" id="KW-0472">Membrane</keyword>
<dbReference type="PANTHER" id="PTHR48081:SF32">
    <property type="entry name" value="ALPHA_BETA HYDROLASE FOLD-3 DOMAIN-CONTAINING PROTEIN"/>
    <property type="match status" value="1"/>
</dbReference>
<evidence type="ECO:0000256" key="4">
    <source>
        <dbReference type="SAM" id="Phobius"/>
    </source>
</evidence>
<keyword evidence="2" id="KW-0378">Hydrolase</keyword>
<dbReference type="AlphaFoldDB" id="A0AAW1ARU0"/>
<evidence type="ECO:0000256" key="2">
    <source>
        <dbReference type="ARBA" id="ARBA00022801"/>
    </source>
</evidence>
<evidence type="ECO:0000256" key="1">
    <source>
        <dbReference type="ARBA" id="ARBA00010515"/>
    </source>
</evidence>
<keyword evidence="4" id="KW-1133">Transmembrane helix</keyword>
<dbReference type="EMBL" id="JAOTOJ010000017">
    <property type="protein sequence ID" value="KAK9392141.1"/>
    <property type="molecule type" value="Genomic_DNA"/>
</dbReference>
<dbReference type="PIRSF" id="PIRSF037251">
    <property type="entry name" value="Arylacetamide_deacetylase"/>
    <property type="match status" value="1"/>
</dbReference>
<feature type="active site" evidence="3">
    <location>
        <position position="351"/>
    </location>
</feature>
<dbReference type="GO" id="GO:0052689">
    <property type="term" value="F:carboxylic ester hydrolase activity"/>
    <property type="evidence" value="ECO:0007669"/>
    <property type="project" value="InterPro"/>
</dbReference>
<feature type="domain" description="Alpha/beta hydrolase fold-3" evidence="5">
    <location>
        <begin position="326"/>
        <end position="384"/>
    </location>
</feature>
<feature type="transmembrane region" description="Helical" evidence="4">
    <location>
        <begin position="9"/>
        <end position="31"/>
    </location>
</feature>
<dbReference type="Pfam" id="PF07859">
    <property type="entry name" value="Abhydrolase_3"/>
    <property type="match status" value="2"/>
</dbReference>
<dbReference type="Proteomes" id="UP001474421">
    <property type="component" value="Unassembled WGS sequence"/>
</dbReference>
<dbReference type="InterPro" id="IPR050300">
    <property type="entry name" value="GDXG_lipolytic_enzyme"/>
</dbReference>
<dbReference type="Gene3D" id="3.40.50.1820">
    <property type="entry name" value="alpha/beta hydrolase"/>
    <property type="match status" value="1"/>
</dbReference>
<dbReference type="GO" id="GO:0016020">
    <property type="term" value="C:membrane"/>
    <property type="evidence" value="ECO:0007669"/>
    <property type="project" value="InterPro"/>
</dbReference>
<name>A0AAW1ARU0_CROAD</name>
<organism evidence="6 7">
    <name type="scientific">Crotalus adamanteus</name>
    <name type="common">Eastern diamondback rattlesnake</name>
    <dbReference type="NCBI Taxonomy" id="8729"/>
    <lineage>
        <taxon>Eukaryota</taxon>
        <taxon>Metazoa</taxon>
        <taxon>Chordata</taxon>
        <taxon>Craniata</taxon>
        <taxon>Vertebrata</taxon>
        <taxon>Euteleostomi</taxon>
        <taxon>Lepidosauria</taxon>
        <taxon>Squamata</taxon>
        <taxon>Bifurcata</taxon>
        <taxon>Unidentata</taxon>
        <taxon>Episquamata</taxon>
        <taxon>Toxicofera</taxon>
        <taxon>Serpentes</taxon>
        <taxon>Colubroidea</taxon>
        <taxon>Viperidae</taxon>
        <taxon>Crotalinae</taxon>
        <taxon>Crotalus</taxon>
    </lineage>
</organism>
<feature type="active site" evidence="3">
    <location>
        <position position="195"/>
    </location>
</feature>
<evidence type="ECO:0000313" key="7">
    <source>
        <dbReference type="Proteomes" id="UP001474421"/>
    </source>
</evidence>
<protein>
    <submittedName>
        <fullName evidence="6">Arylacetamide deacetylase-like 3</fullName>
    </submittedName>
</protein>
<proteinExistence type="inferred from homology"/>
<evidence type="ECO:0000256" key="3">
    <source>
        <dbReference type="PIRSR" id="PIRSR037251-1"/>
    </source>
</evidence>
<comment type="similarity">
    <text evidence="1">Belongs to the 'GDXG' lipolytic enzyme family.</text>
</comment>
<dbReference type="PANTHER" id="PTHR48081">
    <property type="entry name" value="AB HYDROLASE SUPERFAMILY PROTEIN C4A8.06C"/>
    <property type="match status" value="1"/>
</dbReference>
<accession>A0AAW1ARU0</accession>
<gene>
    <name evidence="6" type="ORF">NXF25_017728</name>
</gene>
<dbReference type="InterPro" id="IPR029058">
    <property type="entry name" value="AB_hydrolase_fold"/>
</dbReference>
<sequence length="411" mass="46320">MRSLWKRLVCLLVGTAIYPAIFLVSVIIQYAQTSLPSAIEQQWKLRFCQTVFISGIILGIVLEELGFSSVPEILRIFTNGIPTCRDPALVIRDQKFDGVPVRIYSSKTVPATKRKAMVYFHGGCGIFGSYDAYERFLRHVAKEGDATVIAVGYGVGPENPYPNQHAECLKATIFLLKHAKDYGVDSSRVIISGDSFGGLLAAHVCQLLVDRRDLPKVHAQALIYPVLQGLDMTLPSYQQNCRSPILWRKLVAFACCRYFNKPTSFVNGLLKNSHVPEATWLKYQKWVDGSLIPEEFKVRGYTPQEPPGANFSPQLYEEMKMMLTAPCLPLCADDGVISKLPRTFLLTCEFDVLRDDGLLYVKRLTDNRVPVTWSHIENGVHGVLVFFDYRLLSFTLANRIARDVSEFIRDL</sequence>
<evidence type="ECO:0000259" key="5">
    <source>
        <dbReference type="Pfam" id="PF07859"/>
    </source>
</evidence>
<dbReference type="SUPFAM" id="SSF53474">
    <property type="entry name" value="alpha/beta-Hydrolases"/>
    <property type="match status" value="1"/>
</dbReference>
<reference evidence="6 7" key="1">
    <citation type="journal article" date="2024" name="Proc. Natl. Acad. Sci. U.S.A.">
        <title>The genetic regulatory architecture and epigenomic basis for age-related changes in rattlesnake venom.</title>
        <authorList>
            <person name="Hogan M.P."/>
            <person name="Holding M.L."/>
            <person name="Nystrom G.S."/>
            <person name="Colston T.J."/>
            <person name="Bartlett D.A."/>
            <person name="Mason A.J."/>
            <person name="Ellsworth S.A."/>
            <person name="Rautsaw R.M."/>
            <person name="Lawrence K.C."/>
            <person name="Strickland J.L."/>
            <person name="He B."/>
            <person name="Fraser P."/>
            <person name="Margres M.J."/>
            <person name="Gilbert D.M."/>
            <person name="Gibbs H.L."/>
            <person name="Parkinson C.L."/>
            <person name="Rokyta D.R."/>
        </authorList>
    </citation>
    <scope>NUCLEOTIDE SEQUENCE [LARGE SCALE GENOMIC DNA]</scope>
    <source>
        <strain evidence="6">DRR0105</strain>
    </source>
</reference>
<evidence type="ECO:0000313" key="6">
    <source>
        <dbReference type="EMBL" id="KAK9392141.1"/>
    </source>
</evidence>
<comment type="caution">
    <text evidence="6">The sequence shown here is derived from an EMBL/GenBank/DDBJ whole genome shotgun (WGS) entry which is preliminary data.</text>
</comment>
<feature type="domain" description="Alpha/beta hydrolase fold-3" evidence="5">
    <location>
        <begin position="117"/>
        <end position="258"/>
    </location>
</feature>
<keyword evidence="7" id="KW-1185">Reference proteome</keyword>
<dbReference type="InterPro" id="IPR017157">
    <property type="entry name" value="Arylacetamide_deacetylase"/>
</dbReference>